<dbReference type="Pfam" id="PF00012">
    <property type="entry name" value="HSP70"/>
    <property type="match status" value="1"/>
</dbReference>
<dbReference type="SUPFAM" id="SSF53067">
    <property type="entry name" value="Actin-like ATPase domain"/>
    <property type="match status" value="2"/>
</dbReference>
<dbReference type="AlphaFoldDB" id="A0A7J6LAY1"/>
<keyword evidence="8" id="KW-1185">Reference proteome</keyword>
<keyword evidence="2" id="KW-0256">Endoplasmic reticulum</keyword>
<accession>A0A7J6LAY1</accession>
<dbReference type="PROSITE" id="PS00297">
    <property type="entry name" value="HSP70_1"/>
    <property type="match status" value="1"/>
</dbReference>
<evidence type="ECO:0000256" key="6">
    <source>
        <dbReference type="SAM" id="SignalP"/>
    </source>
</evidence>
<evidence type="ECO:0000313" key="8">
    <source>
        <dbReference type="Proteomes" id="UP000591131"/>
    </source>
</evidence>
<dbReference type="InterPro" id="IPR029047">
    <property type="entry name" value="HSP70_peptide-bd_sf"/>
</dbReference>
<dbReference type="Gene3D" id="3.30.420.40">
    <property type="match status" value="2"/>
</dbReference>
<evidence type="ECO:0000256" key="4">
    <source>
        <dbReference type="RuleBase" id="RU003322"/>
    </source>
</evidence>
<dbReference type="InterPro" id="IPR018181">
    <property type="entry name" value="Heat_shock_70_CS"/>
</dbReference>
<dbReference type="Gene3D" id="3.90.640.10">
    <property type="entry name" value="Actin, Chain A, domain 4"/>
    <property type="match status" value="1"/>
</dbReference>
<dbReference type="Gene3D" id="2.60.34.10">
    <property type="entry name" value="Substrate Binding Domain Of DNAk, Chain A, domain 1"/>
    <property type="match status" value="1"/>
</dbReference>
<dbReference type="InterPro" id="IPR013126">
    <property type="entry name" value="Hsp_70_fam"/>
</dbReference>
<dbReference type="SUPFAM" id="SSF100920">
    <property type="entry name" value="Heat shock protein 70kD (HSP70), peptide-binding domain"/>
    <property type="match status" value="1"/>
</dbReference>
<feature type="compositionally biased region" description="Basic and acidic residues" evidence="5">
    <location>
        <begin position="613"/>
        <end position="624"/>
    </location>
</feature>
<dbReference type="CDD" id="cd10241">
    <property type="entry name" value="ASKHA_NBD_HSP70_BiP"/>
    <property type="match status" value="1"/>
</dbReference>
<dbReference type="GO" id="GO:0005524">
    <property type="term" value="F:ATP binding"/>
    <property type="evidence" value="ECO:0007669"/>
    <property type="project" value="UniProtKB-KW"/>
</dbReference>
<reference evidence="7 8" key="1">
    <citation type="submission" date="2020-04" db="EMBL/GenBank/DDBJ databases">
        <title>Perkinsus chesapeaki whole genome sequence.</title>
        <authorList>
            <person name="Bogema D.R."/>
        </authorList>
    </citation>
    <scope>NUCLEOTIDE SEQUENCE [LARGE SCALE GENOMIC DNA]</scope>
    <source>
        <strain evidence="7">ATCC PRA-425</strain>
    </source>
</reference>
<keyword evidence="6" id="KW-0732">Signal</keyword>
<dbReference type="Gene3D" id="1.20.1270.10">
    <property type="match status" value="1"/>
</dbReference>
<dbReference type="EMBL" id="JAAPAO010000601">
    <property type="protein sequence ID" value="KAF4656393.1"/>
    <property type="molecule type" value="Genomic_DNA"/>
</dbReference>
<dbReference type="Proteomes" id="UP000591131">
    <property type="component" value="Unassembled WGS sequence"/>
</dbReference>
<sequence length="656" mass="72061">MKFLLPALALVATSVLGAKDSGEKIDGPVVGIDLGTTYSCVGVYKNGRVEIIPNDQGNRITPSYVSFTDEDRFVGEAAKNEAPVNPHNTVFDVKRLIGRRYNDKTVQRDKKLLPYKIVNKNDKPMISVEVKGEDKLFNPEEISAMVLGKMKETAENYLGSEVKNAVITVPAYFNDAQRQATKDAGTIAGLNVLRIINEPTAAAIAYGLDKKNEENILVYDLGGGTFDVSLLTIDNGVFEVVATAGDTHLGGEDFDQRVMDHFIKVFQKKNKKDLRTDPRALAKLRREVEKAKRALSSTHQVRIEIENIMDGIDFSETLSRARFEELNADLFKNTLGPVKSVLSDAGMAKSDVDEVVLVGGSTRIPKVQALIKDFFNGKEPNRGINPDEAVAYGAAVQGGILKGEASQDLLLLDVTPLTLGIETVGGVMTKIIGRNTVIPTKKSQTFSTYQDNQPAVSIQVFEGERPLTKDNHQLGKFELSGIPPAPRGQPQIEVTFEIDANGILNVKAEDKGTGKSEKITITNDKGRLSEDEIESMIKDAEKYAEEDKKVKERLDAKNAFDSYLRAMRSAVEGSGSFKGLGEKMDEDEKNEVLDAVSDGEDWLESNGETAEPDEIKDQQKEVEKVCAPIVSKYYNSGAAEEDEDYDDDEYDSPDEL</sequence>
<evidence type="ECO:0000313" key="7">
    <source>
        <dbReference type="EMBL" id="KAF4656393.1"/>
    </source>
</evidence>
<proteinExistence type="inferred from homology"/>
<dbReference type="SUPFAM" id="SSF100934">
    <property type="entry name" value="Heat shock protein 70kD (HSP70), C-terminal subdomain"/>
    <property type="match status" value="1"/>
</dbReference>
<dbReference type="PRINTS" id="PR00301">
    <property type="entry name" value="HEATSHOCK70"/>
</dbReference>
<comment type="similarity">
    <text evidence="4">Belongs to the heat shock protein 70 family.</text>
</comment>
<dbReference type="OrthoDB" id="2401965at2759"/>
<feature type="chain" id="PRO_5029709646" evidence="6">
    <location>
        <begin position="18"/>
        <end position="656"/>
    </location>
</feature>
<name>A0A7J6LAY1_PERCH</name>
<dbReference type="FunFam" id="3.90.640.10:FF:000002">
    <property type="entry name" value="Heat shock 70 kDa"/>
    <property type="match status" value="1"/>
</dbReference>
<dbReference type="InterPro" id="IPR043129">
    <property type="entry name" value="ATPase_NBD"/>
</dbReference>
<dbReference type="PANTHER" id="PTHR19375">
    <property type="entry name" value="HEAT SHOCK PROTEIN 70KDA"/>
    <property type="match status" value="1"/>
</dbReference>
<dbReference type="GO" id="GO:0140662">
    <property type="term" value="F:ATP-dependent protein folding chaperone"/>
    <property type="evidence" value="ECO:0007669"/>
    <property type="project" value="InterPro"/>
</dbReference>
<dbReference type="InterPro" id="IPR042050">
    <property type="entry name" value="BIP_NBD"/>
</dbReference>
<comment type="caution">
    <text evidence="7">The sequence shown here is derived from an EMBL/GenBank/DDBJ whole genome shotgun (WGS) entry which is preliminary data.</text>
</comment>
<keyword evidence="3 4" id="KW-0067">ATP-binding</keyword>
<evidence type="ECO:0000256" key="1">
    <source>
        <dbReference type="ARBA" id="ARBA00022741"/>
    </source>
</evidence>
<dbReference type="FunFam" id="3.30.420.40:FF:000026">
    <property type="entry name" value="Heat shock protein 70"/>
    <property type="match status" value="1"/>
</dbReference>
<keyword evidence="1 4" id="KW-0547">Nucleotide-binding</keyword>
<organism evidence="7 8">
    <name type="scientific">Perkinsus chesapeaki</name>
    <name type="common">Clam parasite</name>
    <name type="synonym">Perkinsus andrewsi</name>
    <dbReference type="NCBI Taxonomy" id="330153"/>
    <lineage>
        <taxon>Eukaryota</taxon>
        <taxon>Sar</taxon>
        <taxon>Alveolata</taxon>
        <taxon>Perkinsozoa</taxon>
        <taxon>Perkinsea</taxon>
        <taxon>Perkinsida</taxon>
        <taxon>Perkinsidae</taxon>
        <taxon>Perkinsus</taxon>
    </lineage>
</organism>
<dbReference type="InterPro" id="IPR029048">
    <property type="entry name" value="HSP70_C_sf"/>
</dbReference>
<protein>
    <submittedName>
        <fullName evidence="7">Luminal-binding protein 5</fullName>
    </submittedName>
</protein>
<evidence type="ECO:0000256" key="5">
    <source>
        <dbReference type="SAM" id="MobiDB-lite"/>
    </source>
</evidence>
<dbReference type="PROSITE" id="PS00329">
    <property type="entry name" value="HSP70_2"/>
    <property type="match status" value="1"/>
</dbReference>
<feature type="signal peptide" evidence="6">
    <location>
        <begin position="1"/>
        <end position="17"/>
    </location>
</feature>
<evidence type="ECO:0000256" key="2">
    <source>
        <dbReference type="ARBA" id="ARBA00022824"/>
    </source>
</evidence>
<dbReference type="PROSITE" id="PS01036">
    <property type="entry name" value="HSP70_3"/>
    <property type="match status" value="1"/>
</dbReference>
<feature type="region of interest" description="Disordered" evidence="5">
    <location>
        <begin position="574"/>
        <end position="656"/>
    </location>
</feature>
<dbReference type="FunFam" id="2.60.34.10:FF:000002">
    <property type="entry name" value="Heat shock 70 kDa"/>
    <property type="match status" value="1"/>
</dbReference>
<dbReference type="NCBIfam" id="NF001413">
    <property type="entry name" value="PRK00290.1"/>
    <property type="match status" value="1"/>
</dbReference>
<evidence type="ECO:0000256" key="3">
    <source>
        <dbReference type="ARBA" id="ARBA00022840"/>
    </source>
</evidence>
<gene>
    <name evidence="7" type="primary">BIP5</name>
    <name evidence="7" type="ORF">FOL47_009018</name>
</gene>
<feature type="compositionally biased region" description="Acidic residues" evidence="5">
    <location>
        <begin position="639"/>
        <end position="656"/>
    </location>
</feature>